<keyword evidence="3" id="KW-0808">Transferase</keyword>
<keyword evidence="2 5" id="KW-0963">Cytoplasm</keyword>
<accession>A0A971M455</accession>
<dbReference type="Gene3D" id="3.40.630.30">
    <property type="match status" value="1"/>
</dbReference>
<comment type="caution">
    <text evidence="7">The sequence shown here is derived from an EMBL/GenBank/DDBJ whole genome shotgun (WGS) entry which is preliminary data.</text>
</comment>
<keyword evidence="7" id="KW-0689">Ribosomal protein</keyword>
<dbReference type="GO" id="GO:0005840">
    <property type="term" value="C:ribosome"/>
    <property type="evidence" value="ECO:0007669"/>
    <property type="project" value="UniProtKB-KW"/>
</dbReference>
<feature type="domain" description="N-acetyltransferase" evidence="6">
    <location>
        <begin position="1"/>
        <end position="140"/>
    </location>
</feature>
<dbReference type="InterPro" id="IPR016181">
    <property type="entry name" value="Acyl_CoA_acyltransferase"/>
</dbReference>
<evidence type="ECO:0000313" key="7">
    <source>
        <dbReference type="EMBL" id="NLW35309.1"/>
    </source>
</evidence>
<sequence length="141" mass="15969">MAIEDLDEVMEIERLSFVSPWTGRLFEETLGSSVSTSVVMEKGGSVVGYVILYAVKPEAHILNIAVHPKHRGKGYGAGLINYVLNHFKLQKVTEFFLEVREGNIGAIRLYRRYGFEKIGKRKKYYTETNEDAVVMRLSLPG</sequence>
<dbReference type="EMBL" id="JAAYEE010000124">
    <property type="protein sequence ID" value="NLW35309.1"/>
    <property type="molecule type" value="Genomic_DNA"/>
</dbReference>
<dbReference type="SUPFAM" id="SSF55729">
    <property type="entry name" value="Acyl-CoA N-acyltransferases (Nat)"/>
    <property type="match status" value="1"/>
</dbReference>
<dbReference type="InterPro" id="IPR050680">
    <property type="entry name" value="YpeA/RimI_acetyltransf"/>
</dbReference>
<evidence type="ECO:0000256" key="5">
    <source>
        <dbReference type="RuleBase" id="RU363094"/>
    </source>
</evidence>
<dbReference type="AlphaFoldDB" id="A0A971M455"/>
<comment type="function">
    <text evidence="5">Acetylates the N-terminal alanine of ribosomal protein bS18.</text>
</comment>
<evidence type="ECO:0000259" key="6">
    <source>
        <dbReference type="PROSITE" id="PS51186"/>
    </source>
</evidence>
<name>A0A971M455_9BACT</name>
<dbReference type="CDD" id="cd04301">
    <property type="entry name" value="NAT_SF"/>
    <property type="match status" value="1"/>
</dbReference>
<evidence type="ECO:0000313" key="8">
    <source>
        <dbReference type="Proteomes" id="UP000777265"/>
    </source>
</evidence>
<protein>
    <recommendedName>
        <fullName evidence="5">[Ribosomal protein bS18]-alanine N-acetyltransferase</fullName>
        <ecNumber evidence="5">2.3.1.266</ecNumber>
    </recommendedName>
</protein>
<evidence type="ECO:0000256" key="3">
    <source>
        <dbReference type="ARBA" id="ARBA00022679"/>
    </source>
</evidence>
<comment type="catalytic activity">
    <reaction evidence="5">
        <text>N-terminal L-alanyl-[ribosomal protein bS18] + acetyl-CoA = N-terminal N(alpha)-acetyl-L-alanyl-[ribosomal protein bS18] + CoA + H(+)</text>
        <dbReference type="Rhea" id="RHEA:43756"/>
        <dbReference type="Rhea" id="RHEA-COMP:10676"/>
        <dbReference type="Rhea" id="RHEA-COMP:10677"/>
        <dbReference type="ChEBI" id="CHEBI:15378"/>
        <dbReference type="ChEBI" id="CHEBI:57287"/>
        <dbReference type="ChEBI" id="CHEBI:57288"/>
        <dbReference type="ChEBI" id="CHEBI:64718"/>
        <dbReference type="ChEBI" id="CHEBI:83683"/>
        <dbReference type="EC" id="2.3.1.266"/>
    </reaction>
</comment>
<dbReference type="PANTHER" id="PTHR43420">
    <property type="entry name" value="ACETYLTRANSFERASE"/>
    <property type="match status" value="1"/>
</dbReference>
<reference evidence="7" key="2">
    <citation type="submission" date="2020-01" db="EMBL/GenBank/DDBJ databases">
        <authorList>
            <person name="Campanaro S."/>
        </authorList>
    </citation>
    <scope>NUCLEOTIDE SEQUENCE</scope>
    <source>
        <strain evidence="7">AS06rmzACSIP_7</strain>
    </source>
</reference>
<dbReference type="InterPro" id="IPR006464">
    <property type="entry name" value="AcTrfase_RimI/Ard1"/>
</dbReference>
<comment type="subcellular location">
    <subcellularLocation>
        <location evidence="5">Cytoplasm</location>
    </subcellularLocation>
</comment>
<dbReference type="Pfam" id="PF00583">
    <property type="entry name" value="Acetyltransf_1"/>
    <property type="match status" value="1"/>
</dbReference>
<proteinExistence type="inferred from homology"/>
<reference evidence="7" key="1">
    <citation type="journal article" date="2020" name="Biotechnol. Biofuels">
        <title>New insights from the biogas microbiome by comprehensive genome-resolved metagenomics of nearly 1600 species originating from multiple anaerobic digesters.</title>
        <authorList>
            <person name="Campanaro S."/>
            <person name="Treu L."/>
            <person name="Rodriguez-R L.M."/>
            <person name="Kovalovszki A."/>
            <person name="Ziels R.M."/>
            <person name="Maus I."/>
            <person name="Zhu X."/>
            <person name="Kougias P.G."/>
            <person name="Basile A."/>
            <person name="Luo G."/>
            <person name="Schluter A."/>
            <person name="Konstantinidis K.T."/>
            <person name="Angelidaki I."/>
        </authorList>
    </citation>
    <scope>NUCLEOTIDE SEQUENCE</scope>
    <source>
        <strain evidence="7">AS06rmzACSIP_7</strain>
    </source>
</reference>
<keyword evidence="7" id="KW-0687">Ribonucleoprotein</keyword>
<gene>
    <name evidence="7" type="primary">rimI</name>
    <name evidence="7" type="ORF">GXY80_07495</name>
</gene>
<evidence type="ECO:0000256" key="4">
    <source>
        <dbReference type="ARBA" id="ARBA00023315"/>
    </source>
</evidence>
<organism evidence="7 8">
    <name type="scientific">Syntrophorhabdus aromaticivorans</name>
    <dbReference type="NCBI Taxonomy" id="328301"/>
    <lineage>
        <taxon>Bacteria</taxon>
        <taxon>Pseudomonadati</taxon>
        <taxon>Thermodesulfobacteriota</taxon>
        <taxon>Syntrophorhabdia</taxon>
        <taxon>Syntrophorhabdales</taxon>
        <taxon>Syntrophorhabdaceae</taxon>
        <taxon>Syntrophorhabdus</taxon>
    </lineage>
</organism>
<keyword evidence="4" id="KW-0012">Acyltransferase</keyword>
<dbReference type="EC" id="2.3.1.266" evidence="5"/>
<dbReference type="GO" id="GO:0008999">
    <property type="term" value="F:protein-N-terminal-alanine acetyltransferase activity"/>
    <property type="evidence" value="ECO:0007669"/>
    <property type="project" value="UniProtKB-EC"/>
</dbReference>
<dbReference type="GO" id="GO:0005737">
    <property type="term" value="C:cytoplasm"/>
    <property type="evidence" value="ECO:0007669"/>
    <property type="project" value="UniProtKB-SubCell"/>
</dbReference>
<comment type="similarity">
    <text evidence="1 5">Belongs to the acetyltransferase family. RimI subfamily.</text>
</comment>
<evidence type="ECO:0000256" key="2">
    <source>
        <dbReference type="ARBA" id="ARBA00022490"/>
    </source>
</evidence>
<dbReference type="Proteomes" id="UP000777265">
    <property type="component" value="Unassembled WGS sequence"/>
</dbReference>
<dbReference type="NCBIfam" id="TIGR01575">
    <property type="entry name" value="rimI"/>
    <property type="match status" value="1"/>
</dbReference>
<dbReference type="PROSITE" id="PS51186">
    <property type="entry name" value="GNAT"/>
    <property type="match status" value="1"/>
</dbReference>
<evidence type="ECO:0000256" key="1">
    <source>
        <dbReference type="ARBA" id="ARBA00005395"/>
    </source>
</evidence>
<dbReference type="PANTHER" id="PTHR43420:SF44">
    <property type="entry name" value="ACETYLTRANSFERASE YPEA"/>
    <property type="match status" value="1"/>
</dbReference>
<dbReference type="InterPro" id="IPR000182">
    <property type="entry name" value="GNAT_dom"/>
</dbReference>